<evidence type="ECO:0000256" key="3">
    <source>
        <dbReference type="ARBA" id="ARBA00008263"/>
    </source>
</evidence>
<dbReference type="PRINTS" id="PR00379">
    <property type="entry name" value="INTEIN"/>
</dbReference>
<dbReference type="PROSITE" id="PS52040">
    <property type="entry name" value="TOPO_IIA"/>
    <property type="match status" value="1"/>
</dbReference>
<dbReference type="Pfam" id="PF14528">
    <property type="entry name" value="LAGLIDADG_3"/>
    <property type="match status" value="2"/>
</dbReference>
<dbReference type="PANTHER" id="PTHR43493">
    <property type="entry name" value="DNA GYRASE/TOPOISOMERASE SUBUNIT A"/>
    <property type="match status" value="1"/>
</dbReference>
<dbReference type="PANTHER" id="PTHR43493:SF5">
    <property type="entry name" value="DNA GYRASE SUBUNIT A, CHLOROPLASTIC_MITOCHONDRIAL"/>
    <property type="match status" value="1"/>
</dbReference>
<dbReference type="Pfam" id="PF03989">
    <property type="entry name" value="DNA_gyraseA_C"/>
    <property type="match status" value="6"/>
</dbReference>
<dbReference type="InterPro" id="IPR013760">
    <property type="entry name" value="Topo_IIA-like_dom_sf"/>
</dbReference>
<keyword evidence="8" id="KW-0067">ATP-binding</keyword>
<proteinExistence type="inferred from homology"/>
<dbReference type="GO" id="GO:0005737">
    <property type="term" value="C:cytoplasm"/>
    <property type="evidence" value="ECO:0007669"/>
    <property type="project" value="TreeGrafter"/>
</dbReference>
<protein>
    <recommendedName>
        <fullName evidence="13">DNA gyrase subunit A</fullName>
        <ecNumber evidence="4">5.6.2.2</ecNumber>
    </recommendedName>
</protein>
<keyword evidence="5" id="KW-0963">Cytoplasm</keyword>
<evidence type="ECO:0000256" key="10">
    <source>
        <dbReference type="ARBA" id="ARBA00023029"/>
    </source>
</evidence>
<dbReference type="InterPro" id="IPR002205">
    <property type="entry name" value="Topo_IIA_dom_A"/>
</dbReference>
<dbReference type="InterPro" id="IPR003587">
    <property type="entry name" value="Hint_dom_N"/>
</dbReference>
<dbReference type="CDD" id="cd00081">
    <property type="entry name" value="Hint"/>
    <property type="match status" value="1"/>
</dbReference>
<dbReference type="FunFam" id="1.10.268.10:FF:000001">
    <property type="entry name" value="DNA gyrase subunit A"/>
    <property type="match status" value="1"/>
</dbReference>
<dbReference type="FunFam" id="2.120.10.90:FF:000005">
    <property type="entry name" value="DNA topoisomerase 4 subunit A"/>
    <property type="match status" value="1"/>
</dbReference>
<dbReference type="NCBIfam" id="TIGR01445">
    <property type="entry name" value="intein_Nterm"/>
    <property type="match status" value="1"/>
</dbReference>
<dbReference type="Gene3D" id="2.120.10.90">
    <property type="entry name" value="DNA gyrase/topoisomerase IV, subunit A, C-terminal"/>
    <property type="match status" value="1"/>
</dbReference>
<dbReference type="InterPro" id="IPR036844">
    <property type="entry name" value="Hint_dom_sf"/>
</dbReference>
<reference evidence="17" key="1">
    <citation type="submission" date="2016-10" db="EMBL/GenBank/DDBJ databases">
        <authorList>
            <person name="de Groot N.N."/>
        </authorList>
    </citation>
    <scope>NUCLEOTIDE SEQUENCE</scope>
</reference>
<evidence type="ECO:0000256" key="6">
    <source>
        <dbReference type="ARBA" id="ARBA00022741"/>
    </source>
</evidence>
<dbReference type="Pfam" id="PF00521">
    <property type="entry name" value="DNA_topoisoIV"/>
    <property type="match status" value="3"/>
</dbReference>
<evidence type="ECO:0000256" key="11">
    <source>
        <dbReference type="ARBA" id="ARBA00023125"/>
    </source>
</evidence>
<dbReference type="PROSITE" id="PS50817">
    <property type="entry name" value="INTEIN_N_TER"/>
    <property type="match status" value="1"/>
</dbReference>
<comment type="similarity">
    <text evidence="3">Belongs to the type II topoisomerase GyrA/ParC subunit family.</text>
</comment>
<dbReference type="SMART" id="SM00434">
    <property type="entry name" value="TOP4c"/>
    <property type="match status" value="1"/>
</dbReference>
<dbReference type="InterPro" id="IPR027434">
    <property type="entry name" value="Homing_endonucl"/>
</dbReference>
<dbReference type="InterPro" id="IPR050220">
    <property type="entry name" value="Type_II_DNA_Topoisomerases"/>
</dbReference>
<keyword evidence="12 17" id="KW-0413">Isomerase</keyword>
<evidence type="ECO:0000259" key="16">
    <source>
        <dbReference type="PROSITE" id="PS52040"/>
    </source>
</evidence>
<dbReference type="FunFam" id="3.30.1360.40:FF:000002">
    <property type="entry name" value="DNA gyrase subunit A"/>
    <property type="match status" value="1"/>
</dbReference>
<sequence>MSDLFEEKKNTQSILIEDSMRGSYLDYSMSVIIGRALPDARDGLKPVHRRILYSMKDLNIGSKTSYKKSARIVGDCLVAGSLVSTTRGLIAIEEVEVGDKVYTQKGIKNVTELFYQPEQPLLKVTPKINIFENRVTFGHKFKTFNSDLKYEFKESKDLTTDDYLIMQPSLMDMKDNYSKGETYALGMFLSDGNIDRHKDLNYVVFSNNSKEVLKYLKDVFKVENKIYQSETTNKLKISNKKKSKKFLDKFAVPDKYSYNIDINSKILSFSNKSLLSFLSGFIDGDGFIRKDGKNEIVLTSVSYDFLRKLGILLFDRFGVISFIINAGRKGDSHFIQENREIKSNYDCFNLTFTGSNAYFFKDKLTLLNQKKKERLESFIVSNSPSLTSHLPYFAKKVFTIFSERHLGAGWYKGEDGKKFRLGIKYKNGVKIRYAKELADNIKLYSDSIEELNILEKLKRLDTKLYEHLKYIVDNKIRFIKVKKVKKIKDEITYDFTVEDVHEFFVNGSISSNCIGKYHPHGDTAVYDAMVRMAQSFSMRSPLIDGQGNFGSIDGDNAAAMRYCVTGDTLIKTDNGLVEIQDLINNSELDSDNDLDIKVLSLGQNENRASKFFNSGKHNIYELKTKEGYSVRGSSNHPILTIITNENNEEIHSWKTLDKINLDDRIVIDRSEVLLNDAKISQQEKNISIIAGCLVSQGFISKNKLSFKSNDKIYFDNFIQAWKDEFGDSFETHQEEFSVDLDNLKDSDKLINSSIYKEIISIKSEDRRVPKFIFKGSKEAQDIFLQYLFEGNGSLSQVNYSTISSKLAKDIQILLLEFGVIVKITEDEDRVNINSLEEELVNKNYYYASVKSCEKTDYEEVVYSIKVDSECHSFVANGLINHNTEARMTRLSEDILKDIEKDTVDFTPNYDDSLSEPDVLPSRIPNLLLNGSSGIAVGMATNIPPHRLDELIEALMYRIDNENCAVEDLMNFVKAPDFPTGGIIFGRKGITDAYTTGRGRIKVRAKTHLEEKGNRDVIVIDELPYQVNKSRLIENIAQLVRDKSIEGISEIRDESDRDGIRVVMELKRDAMSEIVLNHLFKSTQMQITFGIIMLSIVNKEPKILNLMELLDIFLNHRKTVIIRRTIFELEKAKSRVHLLEGLKISVGNIDEVIKIIKESDDSEVAKLSLIQNFNLSEIQASAILEMKLRRLTGLEQEKIDNELTELKKVIAHLESILESEGILNKIIKDELTEIGEKFNSPRLTEVVDDYDDIDIEDLIVNEPMVVTITHRGYIKRVAIKQYEKQKRGGKGKTAITTYNDDFIEEFFISNTHDTLMFVTNLGQLYWLKVYRIPEGSRIAKGKAVVNLINLQQDEKIMAIIPTDNFDDSKSLAFFTKNGIVKRTALSEFSNIRSNGVRAIVLDEGDEVVTAEITLSESKYIMIFTALGQVIRFDIEKTRNQGRNTRGSRGIKFKNEDDFVVDADIIENEEQELLTVSENGVGKRTEVNAYRLTNRAGSGVISMKLSRKTGKTVVGNVLVDESQDLMALTSIGKMIRVDMQTIRKAGRNTSGVNIVNVDKDDKVVSIARCPKEEKSEDEINEEGLLSD</sequence>
<keyword evidence="10" id="KW-0799">Topoisomerase</keyword>
<dbReference type="SUPFAM" id="SSF51294">
    <property type="entry name" value="Hedgehog/intein (Hint) domain"/>
    <property type="match status" value="2"/>
</dbReference>
<evidence type="ECO:0000256" key="13">
    <source>
        <dbReference type="ARBA" id="ARBA00026190"/>
    </source>
</evidence>
<dbReference type="GO" id="GO:0016539">
    <property type="term" value="P:intein-mediated protein splicing"/>
    <property type="evidence" value="ECO:0007669"/>
    <property type="project" value="InterPro"/>
</dbReference>
<dbReference type="GO" id="GO:0005524">
    <property type="term" value="F:ATP binding"/>
    <property type="evidence" value="ECO:0007669"/>
    <property type="project" value="UniProtKB-KW"/>
</dbReference>
<feature type="domain" description="DOD-type homing endonuclease" evidence="15">
    <location>
        <begin position="689"/>
        <end position="819"/>
    </location>
</feature>
<dbReference type="Gene3D" id="1.10.268.10">
    <property type="entry name" value="Topoisomerase, domain 3"/>
    <property type="match status" value="1"/>
</dbReference>
<evidence type="ECO:0000313" key="17">
    <source>
        <dbReference type="EMBL" id="SFV58307.1"/>
    </source>
</evidence>
<evidence type="ECO:0000256" key="5">
    <source>
        <dbReference type="ARBA" id="ARBA00022490"/>
    </source>
</evidence>
<dbReference type="Gene3D" id="2.170.16.10">
    <property type="entry name" value="Hedgehog/Intein (Hint) domain"/>
    <property type="match status" value="2"/>
</dbReference>
<dbReference type="InterPro" id="IPR013758">
    <property type="entry name" value="Topo_IIA_A/C_ab"/>
</dbReference>
<evidence type="ECO:0000256" key="8">
    <source>
        <dbReference type="ARBA" id="ARBA00022840"/>
    </source>
</evidence>
<evidence type="ECO:0000256" key="4">
    <source>
        <dbReference type="ARBA" id="ARBA00012895"/>
    </source>
</evidence>
<gene>
    <name evidence="17" type="ORF">MNB_SV-9-758</name>
</gene>
<dbReference type="InterPro" id="IPR030934">
    <property type="entry name" value="Intein_C"/>
</dbReference>
<dbReference type="EMBL" id="FPHG01000035">
    <property type="protein sequence ID" value="SFV58307.1"/>
    <property type="molecule type" value="Genomic_DNA"/>
</dbReference>
<dbReference type="EC" id="5.6.2.2" evidence="4"/>
<evidence type="ECO:0000256" key="1">
    <source>
        <dbReference type="ARBA" id="ARBA00000185"/>
    </source>
</evidence>
<dbReference type="SUPFAM" id="SSF101904">
    <property type="entry name" value="GyrA/ParC C-terminal domain-like"/>
    <property type="match status" value="1"/>
</dbReference>
<keyword evidence="7" id="KW-0068">Autocatalytic cleavage</keyword>
<dbReference type="InterPro" id="IPR035516">
    <property type="entry name" value="Gyrase/topoIV_suA_C"/>
</dbReference>
<dbReference type="InterPro" id="IPR004042">
    <property type="entry name" value="Intein_endonuc_central"/>
</dbReference>
<organism evidence="17">
    <name type="scientific">hydrothermal vent metagenome</name>
    <dbReference type="NCBI Taxonomy" id="652676"/>
    <lineage>
        <taxon>unclassified sequences</taxon>
        <taxon>metagenomes</taxon>
        <taxon>ecological metagenomes</taxon>
    </lineage>
</organism>
<dbReference type="SUPFAM" id="SSF55608">
    <property type="entry name" value="Homing endonucleases"/>
    <property type="match status" value="2"/>
</dbReference>
<dbReference type="PROSITE" id="PS50818">
    <property type="entry name" value="INTEIN_C_TER"/>
    <property type="match status" value="2"/>
</dbReference>
<comment type="subunit">
    <text evidence="14">Heterotetramer composed of ParC and ParE.</text>
</comment>
<accession>A0A1W1BXV6</accession>
<feature type="domain" description="DOD-type homing endonuclease" evidence="15">
    <location>
        <begin position="184"/>
        <end position="319"/>
    </location>
</feature>
<evidence type="ECO:0000256" key="14">
    <source>
        <dbReference type="ARBA" id="ARBA00063644"/>
    </source>
</evidence>
<evidence type="ECO:0000256" key="12">
    <source>
        <dbReference type="ARBA" id="ARBA00023235"/>
    </source>
</evidence>
<comment type="function">
    <text evidence="2">A type II topoisomerase that negatively supercoils closed circular double-stranded (ds) DNA in an ATP-dependent manner to modulate DNA topology and maintain chromosomes in an underwound state. Negative supercoiling favors strand separation, and DNA replication, transcription, recombination and repair, all of which involve strand separation. Also able to catalyze the interconversion of other topological isomers of dsDNA rings, including catenanes and knotted rings. Type II topoisomerases break and join 2 DNA strands simultaneously in an ATP-dependent manner.</text>
</comment>
<comment type="catalytic activity">
    <reaction evidence="1">
        <text>ATP-dependent breakage, passage and rejoining of double-stranded DNA.</text>
        <dbReference type="EC" id="5.6.2.2"/>
    </reaction>
</comment>
<dbReference type="PROSITE" id="PS50819">
    <property type="entry name" value="INTEIN_ENDONUCLEASE"/>
    <property type="match status" value="2"/>
</dbReference>
<evidence type="ECO:0000259" key="15">
    <source>
        <dbReference type="PROSITE" id="PS50819"/>
    </source>
</evidence>
<feature type="domain" description="Topo IIA-type catalytic" evidence="16">
    <location>
        <begin position="472"/>
        <end position="1257"/>
    </location>
</feature>
<evidence type="ECO:0000256" key="9">
    <source>
        <dbReference type="ARBA" id="ARBA00023000"/>
    </source>
</evidence>
<keyword evidence="6" id="KW-0547">Nucleotide-binding</keyword>
<dbReference type="GO" id="GO:0003918">
    <property type="term" value="F:DNA topoisomerase type II (double strand cut, ATP-hydrolyzing) activity"/>
    <property type="evidence" value="ECO:0007669"/>
    <property type="project" value="UniProtKB-EC"/>
</dbReference>
<dbReference type="InterPro" id="IPR013757">
    <property type="entry name" value="Topo_IIA_A_a_sf"/>
</dbReference>
<keyword evidence="9" id="KW-0651">Protein splicing</keyword>
<dbReference type="InterPro" id="IPR004860">
    <property type="entry name" value="LAGLIDADG_dom"/>
</dbReference>
<dbReference type="GO" id="GO:0004519">
    <property type="term" value="F:endonuclease activity"/>
    <property type="evidence" value="ECO:0007669"/>
    <property type="project" value="InterPro"/>
</dbReference>
<dbReference type="Gene3D" id="3.90.199.10">
    <property type="entry name" value="Topoisomerase II, domain 5"/>
    <property type="match status" value="3"/>
</dbReference>
<dbReference type="SMART" id="SM00305">
    <property type="entry name" value="HintC"/>
    <property type="match status" value="2"/>
</dbReference>
<dbReference type="CDD" id="cd00187">
    <property type="entry name" value="TOP4c"/>
    <property type="match status" value="1"/>
</dbReference>
<evidence type="ECO:0000256" key="7">
    <source>
        <dbReference type="ARBA" id="ARBA00022813"/>
    </source>
</evidence>
<dbReference type="NCBIfam" id="TIGR01063">
    <property type="entry name" value="gyrA"/>
    <property type="match status" value="1"/>
</dbReference>
<keyword evidence="11" id="KW-0238">DNA-binding</keyword>
<dbReference type="Pfam" id="PF14890">
    <property type="entry name" value="Intein_splicing"/>
    <property type="match status" value="1"/>
</dbReference>
<dbReference type="SMART" id="SM00306">
    <property type="entry name" value="HintN"/>
    <property type="match status" value="2"/>
</dbReference>
<dbReference type="InterPro" id="IPR003586">
    <property type="entry name" value="Hint_dom_C"/>
</dbReference>
<dbReference type="GO" id="GO:0006265">
    <property type="term" value="P:DNA topological change"/>
    <property type="evidence" value="ECO:0007669"/>
    <property type="project" value="InterPro"/>
</dbReference>
<name>A0A1W1BXV6_9ZZZZ</name>
<dbReference type="InterPro" id="IPR006691">
    <property type="entry name" value="GyrA/parC_rep"/>
</dbReference>
<dbReference type="GO" id="GO:0009330">
    <property type="term" value="C:DNA topoisomerase type II (double strand cut, ATP-hydrolyzing) complex"/>
    <property type="evidence" value="ECO:0007669"/>
    <property type="project" value="TreeGrafter"/>
</dbReference>
<dbReference type="SUPFAM" id="SSF56719">
    <property type="entry name" value="Type II DNA topoisomerase"/>
    <property type="match status" value="3"/>
</dbReference>
<dbReference type="NCBIfam" id="NF004043">
    <property type="entry name" value="PRK05560.1"/>
    <property type="match status" value="1"/>
</dbReference>
<evidence type="ECO:0000256" key="2">
    <source>
        <dbReference type="ARBA" id="ARBA00001978"/>
    </source>
</evidence>
<dbReference type="InterPro" id="IPR006141">
    <property type="entry name" value="Intein_N"/>
</dbReference>
<dbReference type="GO" id="GO:0003677">
    <property type="term" value="F:DNA binding"/>
    <property type="evidence" value="ECO:0007669"/>
    <property type="project" value="UniProtKB-KW"/>
</dbReference>
<dbReference type="Gene3D" id="3.10.28.10">
    <property type="entry name" value="Homing endonucleases"/>
    <property type="match status" value="2"/>
</dbReference>
<dbReference type="Gene3D" id="3.30.1360.40">
    <property type="match status" value="1"/>
</dbReference>
<dbReference type="InterPro" id="IPR006142">
    <property type="entry name" value="INTEIN"/>
</dbReference>